<name>A0A2M7RFT2_9BACT</name>
<dbReference type="GO" id="GO:0004312">
    <property type="term" value="F:fatty acid synthase activity"/>
    <property type="evidence" value="ECO:0007669"/>
    <property type="project" value="TreeGrafter"/>
</dbReference>
<dbReference type="Proteomes" id="UP000230238">
    <property type="component" value="Unassembled WGS sequence"/>
</dbReference>
<dbReference type="InterPro" id="IPR050091">
    <property type="entry name" value="PKS_NRPS_Biosynth_Enz"/>
</dbReference>
<dbReference type="InterPro" id="IPR016039">
    <property type="entry name" value="Thiolase-like"/>
</dbReference>
<dbReference type="SMART" id="SM00825">
    <property type="entry name" value="PKS_KS"/>
    <property type="match status" value="1"/>
</dbReference>
<dbReference type="CDD" id="cd00833">
    <property type="entry name" value="PKS"/>
    <property type="match status" value="1"/>
</dbReference>
<comment type="caution">
    <text evidence="4">The sequence shown here is derived from an EMBL/GenBank/DDBJ whole genome shotgun (WGS) entry which is preliminary data.</text>
</comment>
<dbReference type="InterPro" id="IPR020841">
    <property type="entry name" value="PKS_Beta-ketoAc_synthase_dom"/>
</dbReference>
<evidence type="ECO:0000256" key="2">
    <source>
        <dbReference type="RuleBase" id="RU003694"/>
    </source>
</evidence>
<comment type="similarity">
    <text evidence="2">Belongs to the thiolase-like superfamily. Beta-ketoacyl-ACP synthases family.</text>
</comment>
<organism evidence="4 5">
    <name type="scientific">Candidatus Jorgensenbacteria bacterium CG_4_10_14_0_8_um_filter_39_13</name>
    <dbReference type="NCBI Taxonomy" id="1974589"/>
    <lineage>
        <taxon>Bacteria</taxon>
        <taxon>Candidatus Joergenseniibacteriota</taxon>
    </lineage>
</organism>
<reference evidence="5" key="1">
    <citation type="submission" date="2017-09" db="EMBL/GenBank/DDBJ databases">
        <title>Depth-based differentiation of microbial function through sediment-hosted aquifers and enrichment of novel symbionts in the deep terrestrial subsurface.</title>
        <authorList>
            <person name="Probst A.J."/>
            <person name="Ladd B."/>
            <person name="Jarett J.K."/>
            <person name="Geller-Mcgrath D.E."/>
            <person name="Sieber C.M.K."/>
            <person name="Emerson J.B."/>
            <person name="Anantharaman K."/>
            <person name="Thomas B.C."/>
            <person name="Malmstrom R."/>
            <person name="Stieglmeier M."/>
            <person name="Klingl A."/>
            <person name="Woyke T."/>
            <person name="Ryan C.M."/>
            <person name="Banfield J.F."/>
        </authorList>
    </citation>
    <scope>NUCLEOTIDE SEQUENCE [LARGE SCALE GENOMIC DNA]</scope>
</reference>
<dbReference type="Pfam" id="PF02801">
    <property type="entry name" value="Ketoacyl-synt_C"/>
    <property type="match status" value="1"/>
</dbReference>
<dbReference type="PROSITE" id="PS52004">
    <property type="entry name" value="KS3_2"/>
    <property type="match status" value="1"/>
</dbReference>
<evidence type="ECO:0000313" key="4">
    <source>
        <dbReference type="EMBL" id="PIY95447.1"/>
    </source>
</evidence>
<keyword evidence="1 2" id="KW-0808">Transferase</keyword>
<dbReference type="Gene3D" id="3.40.47.10">
    <property type="match status" value="2"/>
</dbReference>
<dbReference type="AlphaFoldDB" id="A0A2M7RFT2"/>
<evidence type="ECO:0000259" key="3">
    <source>
        <dbReference type="PROSITE" id="PS52004"/>
    </source>
</evidence>
<evidence type="ECO:0000256" key="1">
    <source>
        <dbReference type="ARBA" id="ARBA00022679"/>
    </source>
</evidence>
<feature type="domain" description="Ketosynthase family 3 (KS3)" evidence="3">
    <location>
        <begin position="8"/>
        <end position="452"/>
    </location>
</feature>
<protein>
    <recommendedName>
        <fullName evidence="3">Ketosynthase family 3 (KS3) domain-containing protein</fullName>
    </recommendedName>
</protein>
<dbReference type="PANTHER" id="PTHR43775">
    <property type="entry name" value="FATTY ACID SYNTHASE"/>
    <property type="match status" value="1"/>
</dbReference>
<sequence>MTKTFYYNNDVCIVGIGCVLPDANNPREFWDNLLAGKCSIRKIPEERWKSDLYFNTNKKEEDKTYSNVAAFVENNQLKKICRRLCLDFSKNNRLQIMALEATRQALACLNSDFSDKTKRNASIFLGCMEIDEILLMQNFYPHNKKSLKEYIAKSNLKNKNQIIEKIKKIFDKYKTDTETKISSLLTSSVINLIKQRFNLQGEGALIDAACASSLAALDISVKALRNYKTDMAISGGIESNLGPDTFVLFSKVGALSKNRCLPFDGRTDGLSQGEGAAIFVLQRLEDALKDKNKIYGIIKSIGGSSDGRSSSLFSPAAEGQVLAYKRAYRGVDKNMVDYIECHGTGTIVGDTTELKSLNEFFENRRIPVGSVKSLIGHTKGAAGASGMLKCILSLQNKIIPPSKYLETPIITQHDSVYINKEPIKIKIKPRPLRFGISAFGFGNTNYHVVLDEFLGDGEMIKRGSSEAVDSCVVLGRSSMSLGKVDFNLITSKFKIPPQSFSCIDKVQLQALTAAADAFEKSNIEIDSLEKDKVSVISTSCLGLDSALGFVERIRHFEFNDSLAFLVNHKNKFPKVTEDTGVGVLNNVIAGRVCNMFDFRGKNFNVDSDFNSFAVALNIAIQELLEEGGLIVLLSCEEKLNKEEVIVEREKITCLILSTLGLAKEKNYPIREIIKKIDYYE</sequence>
<dbReference type="SUPFAM" id="SSF53901">
    <property type="entry name" value="Thiolase-like"/>
    <property type="match status" value="2"/>
</dbReference>
<dbReference type="PANTHER" id="PTHR43775:SF51">
    <property type="entry name" value="INACTIVE PHENOLPHTHIOCEROL SYNTHESIS POLYKETIDE SYNTHASE TYPE I PKS1-RELATED"/>
    <property type="match status" value="1"/>
</dbReference>
<proteinExistence type="inferred from homology"/>
<accession>A0A2M7RFT2</accession>
<gene>
    <name evidence="4" type="ORF">COY65_03255</name>
</gene>
<dbReference type="InterPro" id="IPR014030">
    <property type="entry name" value="Ketoacyl_synth_N"/>
</dbReference>
<evidence type="ECO:0000313" key="5">
    <source>
        <dbReference type="Proteomes" id="UP000230238"/>
    </source>
</evidence>
<dbReference type="EMBL" id="PFME01000045">
    <property type="protein sequence ID" value="PIY95447.1"/>
    <property type="molecule type" value="Genomic_DNA"/>
</dbReference>
<dbReference type="GO" id="GO:0006633">
    <property type="term" value="P:fatty acid biosynthetic process"/>
    <property type="evidence" value="ECO:0007669"/>
    <property type="project" value="TreeGrafter"/>
</dbReference>
<dbReference type="Pfam" id="PF00109">
    <property type="entry name" value="ketoacyl-synt"/>
    <property type="match status" value="2"/>
</dbReference>
<dbReference type="InterPro" id="IPR014031">
    <property type="entry name" value="Ketoacyl_synth_C"/>
</dbReference>